<evidence type="ECO:0000256" key="1">
    <source>
        <dbReference type="SAM" id="Phobius"/>
    </source>
</evidence>
<dbReference type="InterPro" id="IPR011933">
    <property type="entry name" value="Double_TM_dom"/>
</dbReference>
<dbReference type="PANTHER" id="PTHR37464">
    <property type="entry name" value="BLL2463 PROTEIN"/>
    <property type="match status" value="1"/>
</dbReference>
<organism evidence="3 4">
    <name type="scientific">Mangrovibacterium diazotrophicum</name>
    <dbReference type="NCBI Taxonomy" id="1261403"/>
    <lineage>
        <taxon>Bacteria</taxon>
        <taxon>Pseudomonadati</taxon>
        <taxon>Bacteroidota</taxon>
        <taxon>Bacteroidia</taxon>
        <taxon>Marinilabiliales</taxon>
        <taxon>Prolixibacteraceae</taxon>
        <taxon>Mangrovibacterium</taxon>
    </lineage>
</organism>
<dbReference type="EMBL" id="RAPN01000001">
    <property type="protein sequence ID" value="RKD89729.1"/>
    <property type="molecule type" value="Genomic_DNA"/>
</dbReference>
<dbReference type="InterPro" id="IPR024163">
    <property type="entry name" value="Aerotolerance_reg_N"/>
</dbReference>
<reference evidence="3 4" key="1">
    <citation type="submission" date="2018-09" db="EMBL/GenBank/DDBJ databases">
        <title>Genomic Encyclopedia of Archaeal and Bacterial Type Strains, Phase II (KMG-II): from individual species to whole genera.</title>
        <authorList>
            <person name="Goeker M."/>
        </authorList>
    </citation>
    <scope>NUCLEOTIDE SEQUENCE [LARGE SCALE GENOMIC DNA]</scope>
    <source>
        <strain evidence="3 4">DSM 27148</strain>
    </source>
</reference>
<dbReference type="NCBIfam" id="TIGR02226">
    <property type="entry name" value="two_anch"/>
    <property type="match status" value="1"/>
</dbReference>
<keyword evidence="4" id="KW-1185">Reference proteome</keyword>
<sequence length="682" mass="77402">MKFADPLFLLALLLVIVPILIHFIQFKRYKTVYFSQVAFLKTLMNESKKRNNLKQLIILLCRISAVTFIVLAFARPYIPLNQQARLQDEVVVGIYLDNSFSMNGLSDKGTLLDKAKLEAIELANSFSPGTKFVILTNDPDPVSRLSLTKDQLISEIGKVKSSASNMEISRAVATLKTQIESSNAKTTSNIYLLSDFQKNFSDFGEIKPDSTSQVFVIPFAQQSTDNLLIDTCWLETPGRLQEQTELLKVRITNQSAKAYNNIPLKFYLNDSLKALQAVSLKAQETIETEVSYQNLKQGIHYCRLELDDYPITYDNAFYFSYKVESEVRALEISDENSEAVKWIEKLFSDDEQVKLSTMTSNKLQLGRFSAFQCIYLIDLKELSEGLQNALVKFAEAGGSIIMFPGETADIDNYNVLLRRLNVATYGSIQDSPLKIDGLNLQNHLFRDVFTRDYERVNLPSLYKSYPMQLPFQSLGSKVLTNNDGSTALYEFPYKLGRVYQFSFPLTSESTDFFRNALFVPVIFNVALHSYFPQTIQYELQPNTVINLKTDATFAVPESITMKQHEGNFSIQIPLAAGTTESIRFSTSDFVNEAGFYDLIGNDTVFGALAFNYSSRESDMNFYSLDELKAIASKSNFQLAQPETNAIGQYDLDSLNVIELWKYFIILAILFLLAELLVIRFWK</sequence>
<feature type="transmembrane region" description="Helical" evidence="1">
    <location>
        <begin position="56"/>
        <end position="78"/>
    </location>
</feature>
<protein>
    <submittedName>
        <fullName evidence="3">Putative membrane protein (TIGR02226 family)</fullName>
    </submittedName>
</protein>
<evidence type="ECO:0000259" key="2">
    <source>
        <dbReference type="Pfam" id="PF07584"/>
    </source>
</evidence>
<dbReference type="Proteomes" id="UP000283387">
    <property type="component" value="Unassembled WGS sequence"/>
</dbReference>
<feature type="transmembrane region" description="Helical" evidence="1">
    <location>
        <begin position="659"/>
        <end position="681"/>
    </location>
</feature>
<name>A0A419W2R0_9BACT</name>
<dbReference type="InterPro" id="IPR029062">
    <property type="entry name" value="Class_I_gatase-like"/>
</dbReference>
<keyword evidence="1" id="KW-0812">Transmembrane</keyword>
<dbReference type="InterPro" id="IPR036465">
    <property type="entry name" value="vWFA_dom_sf"/>
</dbReference>
<dbReference type="SUPFAM" id="SSF52317">
    <property type="entry name" value="Class I glutamine amidotransferase-like"/>
    <property type="match status" value="1"/>
</dbReference>
<dbReference type="Gene3D" id="3.40.50.410">
    <property type="entry name" value="von Willebrand factor, type A domain"/>
    <property type="match status" value="1"/>
</dbReference>
<dbReference type="RefSeq" id="WP_120271184.1">
    <property type="nucleotide sequence ID" value="NZ_RAPN01000001.1"/>
</dbReference>
<dbReference type="OrthoDB" id="9810200at2"/>
<proteinExistence type="predicted"/>
<dbReference type="AlphaFoldDB" id="A0A419W2R0"/>
<evidence type="ECO:0000313" key="4">
    <source>
        <dbReference type="Proteomes" id="UP000283387"/>
    </source>
</evidence>
<accession>A0A419W2R0</accession>
<feature type="transmembrane region" description="Helical" evidence="1">
    <location>
        <begin position="6"/>
        <end position="24"/>
    </location>
</feature>
<dbReference type="PANTHER" id="PTHR37464:SF1">
    <property type="entry name" value="BLL2463 PROTEIN"/>
    <property type="match status" value="1"/>
</dbReference>
<feature type="domain" description="Aerotolerance regulator N-terminal" evidence="2">
    <location>
        <begin position="1"/>
        <end position="76"/>
    </location>
</feature>
<comment type="caution">
    <text evidence="3">The sequence shown here is derived from an EMBL/GenBank/DDBJ whole genome shotgun (WGS) entry which is preliminary data.</text>
</comment>
<keyword evidence="1" id="KW-1133">Transmembrane helix</keyword>
<dbReference type="Pfam" id="PF07584">
    <property type="entry name" value="BatA"/>
    <property type="match status" value="1"/>
</dbReference>
<gene>
    <name evidence="3" type="ORF">BC643_0061</name>
</gene>
<keyword evidence="1" id="KW-0472">Membrane</keyword>
<evidence type="ECO:0000313" key="3">
    <source>
        <dbReference type="EMBL" id="RKD89729.1"/>
    </source>
</evidence>